<comment type="caution">
    <text evidence="1">The sequence shown here is derived from an EMBL/GenBank/DDBJ whole genome shotgun (WGS) entry which is preliminary data.</text>
</comment>
<reference evidence="1 2" key="1">
    <citation type="journal article" date="2022" name="Plant J.">
        <title>Chromosome-level genome of Camellia lanceoleosa provides a valuable resource for understanding genome evolution and self-incompatibility.</title>
        <authorList>
            <person name="Gong W."/>
            <person name="Xiao S."/>
            <person name="Wang L."/>
            <person name="Liao Z."/>
            <person name="Chang Y."/>
            <person name="Mo W."/>
            <person name="Hu G."/>
            <person name="Li W."/>
            <person name="Zhao G."/>
            <person name="Zhu H."/>
            <person name="Hu X."/>
            <person name="Ji K."/>
            <person name="Xiang X."/>
            <person name="Song Q."/>
            <person name="Yuan D."/>
            <person name="Jin S."/>
            <person name="Zhang L."/>
        </authorList>
    </citation>
    <scope>NUCLEOTIDE SEQUENCE [LARGE SCALE GENOMIC DNA]</scope>
    <source>
        <strain evidence="1">SQ_2022a</strain>
    </source>
</reference>
<keyword evidence="2" id="KW-1185">Reference proteome</keyword>
<organism evidence="1 2">
    <name type="scientific">Camellia lanceoleosa</name>
    <dbReference type="NCBI Taxonomy" id="1840588"/>
    <lineage>
        <taxon>Eukaryota</taxon>
        <taxon>Viridiplantae</taxon>
        <taxon>Streptophyta</taxon>
        <taxon>Embryophyta</taxon>
        <taxon>Tracheophyta</taxon>
        <taxon>Spermatophyta</taxon>
        <taxon>Magnoliopsida</taxon>
        <taxon>eudicotyledons</taxon>
        <taxon>Gunneridae</taxon>
        <taxon>Pentapetalae</taxon>
        <taxon>asterids</taxon>
        <taxon>Ericales</taxon>
        <taxon>Theaceae</taxon>
        <taxon>Camellia</taxon>
    </lineage>
</organism>
<dbReference type="Proteomes" id="UP001060215">
    <property type="component" value="Chromosome 10"/>
</dbReference>
<gene>
    <name evidence="1" type="ORF">LOK49_LG10G00954</name>
</gene>
<proteinExistence type="predicted"/>
<evidence type="ECO:0000313" key="2">
    <source>
        <dbReference type="Proteomes" id="UP001060215"/>
    </source>
</evidence>
<evidence type="ECO:0000313" key="1">
    <source>
        <dbReference type="EMBL" id="KAI7997225.1"/>
    </source>
</evidence>
<sequence>MIYKNLEDAYGDAIEVELYLAEDQLNNCLDVTNYAVPNIESSPMVTLEEQSIGFVSLPAILDPLDFGMDNPPNPFTLLLCPIPCLKPHAYFIDSFFTLNIGSIFHMENMVLLDRGTLQPIVLFDGISPRIVDACPLPSYVIASCQSSAGFLMMDAIKGRNVVFRHKLHFLDDFS</sequence>
<accession>A0ACC0GAK7</accession>
<protein>
    <submittedName>
        <fullName evidence="1">Uncharacterized protein</fullName>
    </submittedName>
</protein>
<dbReference type="EMBL" id="CM045767">
    <property type="protein sequence ID" value="KAI7997225.1"/>
    <property type="molecule type" value="Genomic_DNA"/>
</dbReference>
<name>A0ACC0GAK7_9ERIC</name>